<dbReference type="PANTHER" id="PTHR11236">
    <property type="entry name" value="AMINOBENZOATE/ANTHRANILATE SYNTHASE"/>
    <property type="match status" value="1"/>
</dbReference>
<sequence>MNDSFSSVLLGPGFLGAWRRGEGLLAVSRGEGGVFAPLREAVRACPDDGLVAGYIGYEAAAETEPSLTLPPPPLHEGRSLPRAWIGTFERVTPAEPPKTAAAPVPLGKSGTDARDGYERKVAEVIRRIRAGDLFQANLSRRLSASFAKEERLADALFARLCDARAADYAALLQTEEGAVLSNSPELFLRVEGSRVTAEPIKGTRPRGGTDDEDRALAAALASDPKDRAENVMIADLLRNDLSKVARDRSVEAGPVCALRTLPHVHHLYSRITAELRPGLGPVDALEAAFPCGSVTGAPKPEALSVIAALEGEGRGPYCGTVFAISKDRAVFSVPIRTGVLTYGARMARLDVRAGGGVTVLSDPAAEWAETEAKAYPFRAMAGPG</sequence>
<dbReference type="InterPro" id="IPR019999">
    <property type="entry name" value="Anth_synth_I-like"/>
</dbReference>
<dbReference type="RefSeq" id="WP_183815098.1">
    <property type="nucleotide sequence ID" value="NZ_JACHOB010000001.1"/>
</dbReference>
<comment type="caution">
    <text evidence="2">The sequence shown here is derived from an EMBL/GenBank/DDBJ whole genome shotgun (WGS) entry which is preliminary data.</text>
</comment>
<evidence type="ECO:0000259" key="1">
    <source>
        <dbReference type="Pfam" id="PF00425"/>
    </source>
</evidence>
<reference evidence="2 3" key="1">
    <citation type="submission" date="2020-08" db="EMBL/GenBank/DDBJ databases">
        <title>Genomic Encyclopedia of Type Strains, Phase IV (KMG-IV): sequencing the most valuable type-strain genomes for metagenomic binning, comparative biology and taxonomic classification.</title>
        <authorList>
            <person name="Goeker M."/>
        </authorList>
    </citation>
    <scope>NUCLEOTIDE SEQUENCE [LARGE SCALE GENOMIC DNA]</scope>
    <source>
        <strain evidence="2 3">DSM 102850</strain>
    </source>
</reference>
<protein>
    <submittedName>
        <fullName evidence="2">Para-aminobenzoate synthetase component 1</fullName>
        <ecNumber evidence="2">2.6.1.85</ecNumber>
    </submittedName>
</protein>
<keyword evidence="2" id="KW-0808">Transferase</keyword>
<dbReference type="Pfam" id="PF00425">
    <property type="entry name" value="Chorismate_bind"/>
    <property type="match status" value="1"/>
</dbReference>
<dbReference type="SUPFAM" id="SSF56322">
    <property type="entry name" value="ADC synthase"/>
    <property type="match status" value="1"/>
</dbReference>
<dbReference type="AlphaFoldDB" id="A0A840HZ93"/>
<keyword evidence="2" id="KW-0032">Aminotransferase</keyword>
<dbReference type="InterPro" id="IPR005801">
    <property type="entry name" value="ADC_synthase"/>
</dbReference>
<dbReference type="GO" id="GO:0046820">
    <property type="term" value="F:4-amino-4-deoxychorismate synthase activity"/>
    <property type="evidence" value="ECO:0007669"/>
    <property type="project" value="UniProtKB-EC"/>
</dbReference>
<evidence type="ECO:0000313" key="3">
    <source>
        <dbReference type="Proteomes" id="UP000563524"/>
    </source>
</evidence>
<dbReference type="GO" id="GO:0000162">
    <property type="term" value="P:L-tryptophan biosynthetic process"/>
    <property type="evidence" value="ECO:0007669"/>
    <property type="project" value="TreeGrafter"/>
</dbReference>
<dbReference type="Proteomes" id="UP000563524">
    <property type="component" value="Unassembled WGS sequence"/>
</dbReference>
<accession>A0A840HZ93</accession>
<keyword evidence="3" id="KW-1185">Reference proteome</keyword>
<dbReference type="PANTHER" id="PTHR11236:SF50">
    <property type="entry name" value="AMINODEOXYCHORISMATE SYNTHASE COMPONENT 1"/>
    <property type="match status" value="1"/>
</dbReference>
<feature type="domain" description="Chorismate-utilising enzyme C-terminal" evidence="1">
    <location>
        <begin position="114"/>
        <end position="373"/>
    </location>
</feature>
<evidence type="ECO:0000313" key="2">
    <source>
        <dbReference type="EMBL" id="MBB4657747.1"/>
    </source>
</evidence>
<gene>
    <name evidence="2" type="ORF">GGQ59_000247</name>
</gene>
<name>A0A840HZ93_9PROT</name>
<proteinExistence type="predicted"/>
<dbReference type="PRINTS" id="PR00095">
    <property type="entry name" value="ANTSNTHASEI"/>
</dbReference>
<dbReference type="EMBL" id="JACHOB010000001">
    <property type="protein sequence ID" value="MBB4657747.1"/>
    <property type="molecule type" value="Genomic_DNA"/>
</dbReference>
<dbReference type="EC" id="2.6.1.85" evidence="2"/>
<dbReference type="InterPro" id="IPR015890">
    <property type="entry name" value="Chorismate_C"/>
</dbReference>
<dbReference type="Gene3D" id="3.60.120.10">
    <property type="entry name" value="Anthranilate synthase"/>
    <property type="match status" value="1"/>
</dbReference>
<organism evidence="2 3">
    <name type="scientific">Parvularcula dongshanensis</name>
    <dbReference type="NCBI Taxonomy" id="1173995"/>
    <lineage>
        <taxon>Bacteria</taxon>
        <taxon>Pseudomonadati</taxon>
        <taxon>Pseudomonadota</taxon>
        <taxon>Alphaproteobacteria</taxon>
        <taxon>Parvularculales</taxon>
        <taxon>Parvularculaceae</taxon>
        <taxon>Parvularcula</taxon>
    </lineage>
</organism>